<evidence type="ECO:0000313" key="1">
    <source>
        <dbReference type="EMBL" id="KWV49433.1"/>
    </source>
</evidence>
<dbReference type="InterPro" id="IPR032349">
    <property type="entry name" value="DUF4865"/>
</dbReference>
<evidence type="ECO:0000313" key="2">
    <source>
        <dbReference type="Proteomes" id="UP000068164"/>
    </source>
</evidence>
<proteinExistence type="predicted"/>
<dbReference type="EMBL" id="LNCD01000091">
    <property type="protein sequence ID" value="KWV49433.1"/>
    <property type="molecule type" value="Genomic_DNA"/>
</dbReference>
<organism evidence="1 2">
    <name type="scientific">Rhizobium altiplani</name>
    <dbReference type="NCBI Taxonomy" id="1864509"/>
    <lineage>
        <taxon>Bacteria</taxon>
        <taxon>Pseudomonadati</taxon>
        <taxon>Pseudomonadota</taxon>
        <taxon>Alphaproteobacteria</taxon>
        <taxon>Hyphomicrobiales</taxon>
        <taxon>Rhizobiaceae</taxon>
        <taxon>Rhizobium/Agrobacterium group</taxon>
        <taxon>Rhizobium</taxon>
    </lineage>
</organism>
<reference evidence="1 2" key="1">
    <citation type="submission" date="2015-11" db="EMBL/GenBank/DDBJ databases">
        <title>Draft Genome Sequence of the Strain BR 10423 (Rhizobium sp.) isolated from nodules of Mimosa pudica.</title>
        <authorList>
            <person name="Barauna A.C."/>
            <person name="Zilli J.E."/>
            <person name="Simoes-Araujo J.L."/>
            <person name="Reis V.M."/>
            <person name="James E.K."/>
            <person name="Reis F.B.Jr."/>
            <person name="Rouws L.F."/>
            <person name="Passos S.R."/>
            <person name="Gois S.R."/>
        </authorList>
    </citation>
    <scope>NUCLEOTIDE SEQUENCE [LARGE SCALE GENOMIC DNA]</scope>
    <source>
        <strain evidence="1 2">BR10423</strain>
    </source>
</reference>
<keyword evidence="1" id="KW-0032">Aminotransferase</keyword>
<dbReference type="AlphaFoldDB" id="A0A109JI62"/>
<protein>
    <submittedName>
        <fullName evidence="1">D-amino acid aminotransferase</fullName>
    </submittedName>
</protein>
<comment type="caution">
    <text evidence="1">The sequence shown here is derived from an EMBL/GenBank/DDBJ whole genome shotgun (WGS) entry which is preliminary data.</text>
</comment>
<keyword evidence="1" id="KW-0808">Transferase</keyword>
<dbReference type="RefSeq" id="WP_062371836.1">
    <property type="nucleotide sequence ID" value="NZ_LNCD01000091.1"/>
</dbReference>
<dbReference type="GO" id="GO:0008483">
    <property type="term" value="F:transaminase activity"/>
    <property type="evidence" value="ECO:0007669"/>
    <property type="project" value="UniProtKB-KW"/>
</dbReference>
<dbReference type="OrthoDB" id="2065010at2"/>
<sequence length="183" mass="20646">MMAMQYSFTLPADYDMSIIDRRIRDKGPMLDGFPGLGFKAYLSARRGEFGSRENLYAPFYLWQQPERASDFLTGTGFEGLMQSFGWPRVKTWIAWHAETASAIAEAKFVTTEIVAIEPYSPLAEIRDVEVRQAQREARQADVLASVSAFEPTNWTLVRFSLRRSAPLIAGSGQIYRVGHVSLP</sequence>
<name>A0A109JI62_9HYPH</name>
<dbReference type="Pfam" id="PF16157">
    <property type="entry name" value="DUF4865"/>
    <property type="match status" value="1"/>
</dbReference>
<dbReference type="Proteomes" id="UP000068164">
    <property type="component" value="Unassembled WGS sequence"/>
</dbReference>
<accession>A0A109JI62</accession>
<gene>
    <name evidence="1" type="ORF">AS026_10940</name>
</gene>
<keyword evidence="2" id="KW-1185">Reference proteome</keyword>